<dbReference type="OrthoDB" id="4161332at2759"/>
<dbReference type="Proteomes" id="UP000258309">
    <property type="component" value="Unassembled WGS sequence"/>
</dbReference>
<dbReference type="GO" id="GO:0008270">
    <property type="term" value="F:zinc ion binding"/>
    <property type="evidence" value="ECO:0007669"/>
    <property type="project" value="InterPro"/>
</dbReference>
<dbReference type="EMBL" id="NCSJ02000446">
    <property type="protein sequence ID" value="RFU24442.1"/>
    <property type="molecule type" value="Genomic_DNA"/>
</dbReference>
<dbReference type="SUPFAM" id="SSF57701">
    <property type="entry name" value="Zn2/Cys6 DNA-binding domain"/>
    <property type="match status" value="1"/>
</dbReference>
<dbReference type="PROSITE" id="PS50048">
    <property type="entry name" value="ZN2_CY6_FUNGAL_2"/>
    <property type="match status" value="1"/>
</dbReference>
<dbReference type="InterPro" id="IPR007219">
    <property type="entry name" value="XnlR_reg_dom"/>
</dbReference>
<sequence length="648" mass="73519">MSTRRRFRSAVACQGCRQRKIRCSVTVTGVPCIVCSQDGTECIVPQRALIRHQRKLAAAAAAATEIDCSPTYRSLPNLYLNTSETCSSQVASESEDDPHICAVRQRNKNEGYNGDIIVPDASVDSNRVGGTPFLTGAAPRFNSILNPHTPPQQPLIGHSTPLSSSSTSLPPEDREYLERKGVFSLPQHDTCAKLLQAYFHHVHLVMPVVDANIIINFSDPTKSCRCNLLLLWSMFFVAVNFIPADVWKEEGYQSQKDMKDTMYYRAKCMYDHGSETDQVVLLQSSLLMGFWHSELDQHTQPWYWTGIAISLCQMMGLYRDPDSGRCESAITYPRRYLWRRLWWSCFFRDRWLSLTLGRPLRINLNDCDTPMPSDADILNELAELPESLANEYIPSDSPELAKYWITLIQLSTVLGEVLISSYQLFGPSRSIDQVKALEAKVLQFHIPDECRPDQSNFAKFYLYHVQLHYQALLITFYRPYIIKAPEGLPLEHKQPWQNQIRNKLDRAALQTNALLDALVREKLLSFACPMTPPLLVPAMHIHLLNCNAADSLSRHMALNKLDLCMMVMEVLQETYVSASVVRGVFLEALQQLDRNNSGHESIPQRGEPELSFPRPVQAEISTLDNEGLIDVLMDEASIFNILDSLYMI</sequence>
<evidence type="ECO:0000256" key="1">
    <source>
        <dbReference type="ARBA" id="ARBA00022723"/>
    </source>
</evidence>
<dbReference type="InterPro" id="IPR036864">
    <property type="entry name" value="Zn2-C6_fun-type_DNA-bd_sf"/>
</dbReference>
<dbReference type="GO" id="GO:0000981">
    <property type="term" value="F:DNA-binding transcription factor activity, RNA polymerase II-specific"/>
    <property type="evidence" value="ECO:0007669"/>
    <property type="project" value="InterPro"/>
</dbReference>
<accession>A0A3E2GTT2</accession>
<dbReference type="Pfam" id="PF04082">
    <property type="entry name" value="Fungal_trans"/>
    <property type="match status" value="1"/>
</dbReference>
<reference evidence="5 6" key="1">
    <citation type="submission" date="2018-05" db="EMBL/GenBank/DDBJ databases">
        <title>Draft genome sequence of Scytalidium lignicola DSM 105466, a ubiquitous saprotrophic fungus.</title>
        <authorList>
            <person name="Buettner E."/>
            <person name="Gebauer A.M."/>
            <person name="Hofrichter M."/>
            <person name="Liers C."/>
            <person name="Kellner H."/>
        </authorList>
    </citation>
    <scope>NUCLEOTIDE SEQUENCE [LARGE SCALE GENOMIC DNA]</scope>
    <source>
        <strain evidence="5 6">DSM 105466</strain>
    </source>
</reference>
<keyword evidence="1" id="KW-0479">Metal-binding</keyword>
<dbReference type="STRING" id="5539.A0A3E2GTT2"/>
<dbReference type="Gene3D" id="4.10.240.10">
    <property type="entry name" value="Zn(2)-C6 fungal-type DNA-binding domain"/>
    <property type="match status" value="1"/>
</dbReference>
<keyword evidence="6" id="KW-1185">Reference proteome</keyword>
<evidence type="ECO:0000313" key="5">
    <source>
        <dbReference type="EMBL" id="RFU24442.1"/>
    </source>
</evidence>
<protein>
    <recommendedName>
        <fullName evidence="4">Zn(2)-C6 fungal-type domain-containing protein</fullName>
    </recommendedName>
</protein>
<feature type="non-terminal residue" evidence="5">
    <location>
        <position position="648"/>
    </location>
</feature>
<dbReference type="CDD" id="cd00067">
    <property type="entry name" value="GAL4"/>
    <property type="match status" value="1"/>
</dbReference>
<dbReference type="SMART" id="SM00066">
    <property type="entry name" value="GAL4"/>
    <property type="match status" value="1"/>
</dbReference>
<name>A0A3E2GTT2_SCYLI</name>
<feature type="compositionally biased region" description="Low complexity" evidence="3">
    <location>
        <begin position="159"/>
        <end position="170"/>
    </location>
</feature>
<keyword evidence="2" id="KW-0539">Nucleus</keyword>
<gene>
    <name evidence="5" type="ORF">B7463_g11893</name>
</gene>
<comment type="caution">
    <text evidence="5">The sequence shown here is derived from an EMBL/GenBank/DDBJ whole genome shotgun (WGS) entry which is preliminary data.</text>
</comment>
<evidence type="ECO:0000256" key="3">
    <source>
        <dbReference type="SAM" id="MobiDB-lite"/>
    </source>
</evidence>
<evidence type="ECO:0000259" key="4">
    <source>
        <dbReference type="PROSITE" id="PS50048"/>
    </source>
</evidence>
<dbReference type="InterPro" id="IPR001138">
    <property type="entry name" value="Zn2Cys6_DnaBD"/>
</dbReference>
<dbReference type="OMA" id="MDEVSIF"/>
<feature type="domain" description="Zn(2)-C6 fungal-type" evidence="4">
    <location>
        <begin position="12"/>
        <end position="44"/>
    </location>
</feature>
<evidence type="ECO:0000256" key="2">
    <source>
        <dbReference type="ARBA" id="ARBA00023242"/>
    </source>
</evidence>
<proteinExistence type="predicted"/>
<dbReference type="Pfam" id="PF00172">
    <property type="entry name" value="Zn_clus"/>
    <property type="match status" value="1"/>
</dbReference>
<feature type="non-terminal residue" evidence="5">
    <location>
        <position position="1"/>
    </location>
</feature>
<dbReference type="GO" id="GO:0003677">
    <property type="term" value="F:DNA binding"/>
    <property type="evidence" value="ECO:0007669"/>
    <property type="project" value="InterPro"/>
</dbReference>
<dbReference type="CDD" id="cd12148">
    <property type="entry name" value="fungal_TF_MHR"/>
    <property type="match status" value="1"/>
</dbReference>
<dbReference type="PANTHER" id="PTHR47425:SF3">
    <property type="entry name" value="ZN(II)2CYS6 TRANSCRIPTION FACTOR (EUROFUNG)"/>
    <property type="match status" value="1"/>
</dbReference>
<dbReference type="AlphaFoldDB" id="A0A3E2GTT2"/>
<dbReference type="PROSITE" id="PS00463">
    <property type="entry name" value="ZN2_CY6_FUNGAL_1"/>
    <property type="match status" value="1"/>
</dbReference>
<dbReference type="GO" id="GO:0006351">
    <property type="term" value="P:DNA-templated transcription"/>
    <property type="evidence" value="ECO:0007669"/>
    <property type="project" value="InterPro"/>
</dbReference>
<dbReference type="PANTHER" id="PTHR47425">
    <property type="entry name" value="FARB-RELATED"/>
    <property type="match status" value="1"/>
</dbReference>
<dbReference type="SMART" id="SM00906">
    <property type="entry name" value="Fungal_trans"/>
    <property type="match status" value="1"/>
</dbReference>
<dbReference type="InterPro" id="IPR052761">
    <property type="entry name" value="Fungal_Detox/Toxin_TFs"/>
</dbReference>
<feature type="region of interest" description="Disordered" evidence="3">
    <location>
        <begin position="145"/>
        <end position="171"/>
    </location>
</feature>
<organism evidence="5 6">
    <name type="scientific">Scytalidium lignicola</name>
    <name type="common">Hyphomycete</name>
    <dbReference type="NCBI Taxonomy" id="5539"/>
    <lineage>
        <taxon>Eukaryota</taxon>
        <taxon>Fungi</taxon>
        <taxon>Dikarya</taxon>
        <taxon>Ascomycota</taxon>
        <taxon>Pezizomycotina</taxon>
        <taxon>Leotiomycetes</taxon>
        <taxon>Leotiomycetes incertae sedis</taxon>
        <taxon>Scytalidium</taxon>
    </lineage>
</organism>
<evidence type="ECO:0000313" key="6">
    <source>
        <dbReference type="Proteomes" id="UP000258309"/>
    </source>
</evidence>